<keyword evidence="2" id="KW-1185">Reference proteome</keyword>
<evidence type="ECO:0008006" key="3">
    <source>
        <dbReference type="Google" id="ProtNLM"/>
    </source>
</evidence>
<dbReference type="InterPro" id="IPR032568">
    <property type="entry name" value="DUF4926"/>
</dbReference>
<dbReference type="AlphaFoldDB" id="A0AAV3XPD0"/>
<name>A0AAV3XPD0_9CYAN</name>
<evidence type="ECO:0000313" key="2">
    <source>
        <dbReference type="Proteomes" id="UP001050975"/>
    </source>
</evidence>
<accession>A0AAV3XPD0</accession>
<dbReference type="RefSeq" id="WP_226590320.1">
    <property type="nucleotide sequence ID" value="NZ_BLAY01000170.1"/>
</dbReference>
<sequence>MNYERYSDVILLNDLSEEGLYAGDVGTVVEQHNVEGLETGYSVEFFDMLGNTVAVVTLPASSLRAPTKADRPSVRLVSNVAA</sequence>
<comment type="caution">
    <text evidence="1">The sequence shown here is derived from an EMBL/GenBank/DDBJ whole genome shotgun (WGS) entry which is preliminary data.</text>
</comment>
<gene>
    <name evidence="1" type="ORF">MiSe_73870</name>
</gene>
<dbReference type="Pfam" id="PF16277">
    <property type="entry name" value="DUF4926"/>
    <property type="match status" value="1"/>
</dbReference>
<proteinExistence type="predicted"/>
<reference evidence="1" key="1">
    <citation type="submission" date="2019-10" db="EMBL/GenBank/DDBJ databases">
        <title>Draft genome sequece of Microseira wollei NIES-4236.</title>
        <authorList>
            <person name="Yamaguchi H."/>
            <person name="Suzuki S."/>
            <person name="Kawachi M."/>
        </authorList>
    </citation>
    <scope>NUCLEOTIDE SEQUENCE</scope>
    <source>
        <strain evidence="1">NIES-4236</strain>
    </source>
</reference>
<protein>
    <recommendedName>
        <fullName evidence="3">DUF4926 domain-containing protein</fullName>
    </recommendedName>
</protein>
<organism evidence="1 2">
    <name type="scientific">Microseira wollei NIES-4236</name>
    <dbReference type="NCBI Taxonomy" id="2530354"/>
    <lineage>
        <taxon>Bacteria</taxon>
        <taxon>Bacillati</taxon>
        <taxon>Cyanobacteriota</taxon>
        <taxon>Cyanophyceae</taxon>
        <taxon>Oscillatoriophycideae</taxon>
        <taxon>Aerosakkonematales</taxon>
        <taxon>Aerosakkonemataceae</taxon>
        <taxon>Microseira</taxon>
    </lineage>
</organism>
<dbReference type="Proteomes" id="UP001050975">
    <property type="component" value="Unassembled WGS sequence"/>
</dbReference>
<evidence type="ECO:0000313" key="1">
    <source>
        <dbReference type="EMBL" id="GET42569.1"/>
    </source>
</evidence>
<dbReference type="EMBL" id="BLAY01000170">
    <property type="protein sequence ID" value="GET42569.1"/>
    <property type="molecule type" value="Genomic_DNA"/>
</dbReference>